<comment type="caution">
    <text evidence="6">The sequence shown here is derived from an EMBL/GenBank/DDBJ whole genome shotgun (WGS) entry which is preliminary data.</text>
</comment>
<dbReference type="InterPro" id="IPR007214">
    <property type="entry name" value="YbaK/aa-tRNA-synth-assoc-dom"/>
</dbReference>
<gene>
    <name evidence="6" type="primary">ybaK</name>
    <name evidence="6" type="ORF">HXK00_05925</name>
</gene>
<evidence type="ECO:0000256" key="2">
    <source>
        <dbReference type="ARBA" id="ARBA00022917"/>
    </source>
</evidence>
<keyword evidence="3 4" id="KW-0456">Lyase</keyword>
<comment type="similarity">
    <text evidence="1 4">Belongs to the prolyl-tRNA editing family. YbaK/EbsC subfamily.</text>
</comment>
<dbReference type="RefSeq" id="WP_303823024.1">
    <property type="nucleotide sequence ID" value="NZ_CAMIKC010000001.1"/>
</dbReference>
<dbReference type="GO" id="GO:0006412">
    <property type="term" value="P:translation"/>
    <property type="evidence" value="ECO:0007669"/>
    <property type="project" value="UniProtKB-KW"/>
</dbReference>
<evidence type="ECO:0000259" key="5">
    <source>
        <dbReference type="Pfam" id="PF04073"/>
    </source>
</evidence>
<dbReference type="GO" id="GO:0002161">
    <property type="term" value="F:aminoacyl-tRNA deacylase activity"/>
    <property type="evidence" value="ECO:0007669"/>
    <property type="project" value="InterPro"/>
</dbReference>
<dbReference type="CDD" id="cd00002">
    <property type="entry name" value="YbaK_deacylase"/>
    <property type="match status" value="1"/>
</dbReference>
<proteinExistence type="inferred from homology"/>
<evidence type="ECO:0000313" key="6">
    <source>
        <dbReference type="EMBL" id="MBF0935166.1"/>
    </source>
</evidence>
<dbReference type="Proteomes" id="UP000757900">
    <property type="component" value="Unassembled WGS sequence"/>
</dbReference>
<dbReference type="AlphaFoldDB" id="A0A929QTD5"/>
<dbReference type="PANTHER" id="PTHR30411">
    <property type="entry name" value="CYTOPLASMIC PROTEIN"/>
    <property type="match status" value="1"/>
</dbReference>
<dbReference type="PANTHER" id="PTHR30411:SF0">
    <property type="entry name" value="CYS-TRNA(PRO)_CYS-TRNA(CYS) DEACYLASE YBAK"/>
    <property type="match status" value="1"/>
</dbReference>
<organism evidence="6 7">
    <name type="scientific">Abiotrophia defectiva</name>
    <name type="common">Streptococcus defectivus</name>
    <dbReference type="NCBI Taxonomy" id="46125"/>
    <lineage>
        <taxon>Bacteria</taxon>
        <taxon>Bacillati</taxon>
        <taxon>Bacillota</taxon>
        <taxon>Bacilli</taxon>
        <taxon>Lactobacillales</taxon>
        <taxon>Aerococcaceae</taxon>
        <taxon>Abiotrophia</taxon>
    </lineage>
</organism>
<dbReference type="EC" id="4.2.-.-" evidence="4"/>
<name>A0A929QTD5_ABIDE</name>
<dbReference type="SUPFAM" id="SSF55826">
    <property type="entry name" value="YbaK/ProRS associated domain"/>
    <property type="match status" value="1"/>
</dbReference>
<feature type="domain" description="YbaK/aminoacyl-tRNA synthetase-associated" evidence="5">
    <location>
        <begin position="34"/>
        <end position="145"/>
    </location>
</feature>
<dbReference type="PIRSF" id="PIRSF006181">
    <property type="entry name" value="EbsC_YbaK"/>
    <property type="match status" value="1"/>
</dbReference>
<dbReference type="EMBL" id="JABZFV010000146">
    <property type="protein sequence ID" value="MBF0935166.1"/>
    <property type="molecule type" value="Genomic_DNA"/>
</dbReference>
<dbReference type="InterPro" id="IPR004369">
    <property type="entry name" value="Prolyl-tRNA_editing_YbaK/EbsC"/>
</dbReference>
<reference evidence="6" key="1">
    <citation type="submission" date="2020-04" db="EMBL/GenBank/DDBJ databases">
        <title>Deep metagenomics examines the oral microbiome during advanced dental caries in children, revealing novel taxa and co-occurrences with host molecules.</title>
        <authorList>
            <person name="Baker J.L."/>
            <person name="Morton J.T."/>
            <person name="Dinis M."/>
            <person name="Alvarez R."/>
            <person name="Tran N.C."/>
            <person name="Knight R."/>
            <person name="Edlund A."/>
        </authorList>
    </citation>
    <scope>NUCLEOTIDE SEQUENCE</scope>
    <source>
        <strain evidence="6">JCVI_23_bin.16</strain>
    </source>
</reference>
<dbReference type="InterPro" id="IPR036754">
    <property type="entry name" value="YbaK/aa-tRNA-synt-asso_dom_sf"/>
</dbReference>
<evidence type="ECO:0000256" key="3">
    <source>
        <dbReference type="ARBA" id="ARBA00023239"/>
    </source>
</evidence>
<keyword evidence="2 4" id="KW-0648">Protein biosynthesis</keyword>
<dbReference type="Gene3D" id="3.90.960.10">
    <property type="entry name" value="YbaK/aminoacyl-tRNA synthetase-associated domain"/>
    <property type="match status" value="1"/>
</dbReference>
<evidence type="ECO:0000313" key="7">
    <source>
        <dbReference type="Proteomes" id="UP000757900"/>
    </source>
</evidence>
<accession>A0A929QTD5</accession>
<sequence>MKIHKTNAMRLLDQHKVTYRVRDYSSTGALSGLEVAEALGQKPDQVFKTLVTVGKSGGHYVFVIPVVASLDLKKAARAVGEKHVAMIKERDLLPLTGYVHGGCSPLGMKKIFPTHVHASAWDYPSIMVSAGKIGLQLELDVRDLASVLALSADDLIE</sequence>
<protein>
    <recommendedName>
        <fullName evidence="4">Cys-tRNA(Pro)/Cys-tRNA(Cys) deacylase</fullName>
        <ecNumber evidence="4">4.2.-.-</ecNumber>
    </recommendedName>
</protein>
<evidence type="ECO:0000256" key="1">
    <source>
        <dbReference type="ARBA" id="ARBA00009798"/>
    </source>
</evidence>
<dbReference type="Pfam" id="PF04073">
    <property type="entry name" value="tRNA_edit"/>
    <property type="match status" value="1"/>
</dbReference>
<dbReference type="NCBIfam" id="TIGR00011">
    <property type="entry name" value="YbaK_EbsC"/>
    <property type="match status" value="1"/>
</dbReference>
<dbReference type="GO" id="GO:0016829">
    <property type="term" value="F:lyase activity"/>
    <property type="evidence" value="ECO:0007669"/>
    <property type="project" value="UniProtKB-KW"/>
</dbReference>
<evidence type="ECO:0000256" key="4">
    <source>
        <dbReference type="PIRNR" id="PIRNR006181"/>
    </source>
</evidence>